<sequence>MDWLTQEILTQLFNLFTASLFKLGDYSVSISSIFVLVISLLIAIFTSKALSNFLKERLLVRMGIDEGNREAIAVIVRYATAALGILIVLQSIGFNLASLAVLAGGLGVGLGFGVQDLTTNFVSGLTLLVDRPIKVGDYIELENITGTVKKISIRSTIINTNDDSSVIVPNSSMIGNKIVNWSYDSSYCCLRIPVVVADDNDPLLVTESLLSAAYMESAILYNPNPRVLFVGFTGQGFKFELLAWLDKPNKIELIKSSLNFAIEYNFRENGIKFPTDDRNLWFQNPEVFAPLLQKQSSTKIDPKKETDITASGDSALQIAPIPAKQLPLHDLLRQIVYFQNLNDLELRQFIEAGYRQRLVPSQILFRENDPGDAFFIILEGTVEVFVEKINKHLVNLTVGQFFGELALMLGIPRTATVRAIEETILFAINKAGFQQLLQEHPELFEEIVKALGNHQEELTARQKQLREMGLVDTAEDDQNPVAWVRKRLQNLFNL</sequence>
<comment type="caution">
    <text evidence="9">The sequence shown here is derived from an EMBL/GenBank/DDBJ whole genome shotgun (WGS) entry which is preliminary data.</text>
</comment>
<dbReference type="GO" id="GO:0005886">
    <property type="term" value="C:plasma membrane"/>
    <property type="evidence" value="ECO:0007669"/>
    <property type="project" value="UniProtKB-SubCell"/>
</dbReference>
<keyword evidence="3" id="KW-1003">Cell membrane</keyword>
<evidence type="ECO:0000313" key="10">
    <source>
        <dbReference type="Proteomes" id="UP000641646"/>
    </source>
</evidence>
<name>A0A926ZHA9_9CYAN</name>
<dbReference type="InterPro" id="IPR023408">
    <property type="entry name" value="MscS_beta-dom_sf"/>
</dbReference>
<organism evidence="9 10">
    <name type="scientific">Aerosakkonema funiforme FACHB-1375</name>
    <dbReference type="NCBI Taxonomy" id="2949571"/>
    <lineage>
        <taxon>Bacteria</taxon>
        <taxon>Bacillati</taxon>
        <taxon>Cyanobacteriota</taxon>
        <taxon>Cyanophyceae</taxon>
        <taxon>Oscillatoriophycideae</taxon>
        <taxon>Aerosakkonematales</taxon>
        <taxon>Aerosakkonemataceae</taxon>
        <taxon>Aerosakkonema</taxon>
    </lineage>
</organism>
<keyword evidence="6 7" id="KW-0472">Membrane</keyword>
<dbReference type="CDD" id="cd00038">
    <property type="entry name" value="CAP_ED"/>
    <property type="match status" value="1"/>
</dbReference>
<dbReference type="InterPro" id="IPR018488">
    <property type="entry name" value="cNMP-bd_CS"/>
</dbReference>
<dbReference type="InterPro" id="IPR011066">
    <property type="entry name" value="MscS_channel_C_sf"/>
</dbReference>
<proteinExistence type="inferred from homology"/>
<feature type="transmembrane region" description="Helical" evidence="7">
    <location>
        <begin position="26"/>
        <end position="50"/>
    </location>
</feature>
<dbReference type="Pfam" id="PF21082">
    <property type="entry name" value="MS_channel_3rd"/>
    <property type="match status" value="1"/>
</dbReference>
<dbReference type="RefSeq" id="WP_190464797.1">
    <property type="nucleotide sequence ID" value="NZ_JACJPW010000029.1"/>
</dbReference>
<dbReference type="Gene3D" id="2.60.120.10">
    <property type="entry name" value="Jelly Rolls"/>
    <property type="match status" value="1"/>
</dbReference>
<dbReference type="PRINTS" id="PR00103">
    <property type="entry name" value="CAMPKINASE"/>
</dbReference>
<evidence type="ECO:0000313" key="9">
    <source>
        <dbReference type="EMBL" id="MBD2181987.1"/>
    </source>
</evidence>
<dbReference type="InterPro" id="IPR014710">
    <property type="entry name" value="RmlC-like_jellyroll"/>
</dbReference>
<comment type="subcellular location">
    <subcellularLocation>
        <location evidence="1">Cell membrane</location>
        <topology evidence="1">Multi-pass membrane protein</topology>
    </subcellularLocation>
</comment>
<dbReference type="EMBL" id="JACJPW010000029">
    <property type="protein sequence ID" value="MBD2181987.1"/>
    <property type="molecule type" value="Genomic_DNA"/>
</dbReference>
<dbReference type="PROSITE" id="PS01246">
    <property type="entry name" value="UPF0003"/>
    <property type="match status" value="1"/>
</dbReference>
<dbReference type="Proteomes" id="UP000641646">
    <property type="component" value="Unassembled WGS sequence"/>
</dbReference>
<dbReference type="InterPro" id="IPR049278">
    <property type="entry name" value="MS_channel_C"/>
</dbReference>
<evidence type="ECO:0000256" key="7">
    <source>
        <dbReference type="SAM" id="Phobius"/>
    </source>
</evidence>
<dbReference type="PROSITE" id="PS00889">
    <property type="entry name" value="CNMP_BINDING_2"/>
    <property type="match status" value="1"/>
</dbReference>
<dbReference type="GO" id="GO:0055085">
    <property type="term" value="P:transmembrane transport"/>
    <property type="evidence" value="ECO:0007669"/>
    <property type="project" value="InterPro"/>
</dbReference>
<dbReference type="SUPFAM" id="SSF50182">
    <property type="entry name" value="Sm-like ribonucleoproteins"/>
    <property type="match status" value="1"/>
</dbReference>
<dbReference type="Pfam" id="PF00027">
    <property type="entry name" value="cNMP_binding"/>
    <property type="match status" value="1"/>
</dbReference>
<dbReference type="InterPro" id="IPR052702">
    <property type="entry name" value="MscS-like_channel"/>
</dbReference>
<dbReference type="InterPro" id="IPR018490">
    <property type="entry name" value="cNMP-bd_dom_sf"/>
</dbReference>
<dbReference type="InterPro" id="IPR000595">
    <property type="entry name" value="cNMP-bd_dom"/>
</dbReference>
<feature type="domain" description="Cyclic nucleotide-binding" evidence="8">
    <location>
        <begin position="337"/>
        <end position="454"/>
    </location>
</feature>
<dbReference type="AlphaFoldDB" id="A0A926ZHA9"/>
<protein>
    <submittedName>
        <fullName evidence="9">Mechanosensitive ion channel</fullName>
    </submittedName>
</protein>
<dbReference type="Pfam" id="PF21088">
    <property type="entry name" value="MS_channel_1st"/>
    <property type="match status" value="1"/>
</dbReference>
<keyword evidence="10" id="KW-1185">Reference proteome</keyword>
<dbReference type="InterPro" id="IPR011014">
    <property type="entry name" value="MscS_channel_TM-2"/>
</dbReference>
<dbReference type="SMART" id="SM00100">
    <property type="entry name" value="cNMP"/>
    <property type="match status" value="1"/>
</dbReference>
<dbReference type="InterPro" id="IPR006685">
    <property type="entry name" value="MscS_channel_2nd"/>
</dbReference>
<dbReference type="Pfam" id="PF00924">
    <property type="entry name" value="MS_channel_2nd"/>
    <property type="match status" value="1"/>
</dbReference>
<evidence type="ECO:0000256" key="5">
    <source>
        <dbReference type="ARBA" id="ARBA00022989"/>
    </source>
</evidence>
<evidence type="ECO:0000256" key="1">
    <source>
        <dbReference type="ARBA" id="ARBA00004651"/>
    </source>
</evidence>
<keyword evidence="4 7" id="KW-0812">Transmembrane</keyword>
<dbReference type="PANTHER" id="PTHR30347">
    <property type="entry name" value="POTASSIUM CHANNEL RELATED"/>
    <property type="match status" value="1"/>
</dbReference>
<dbReference type="PANTHER" id="PTHR30347:SF1">
    <property type="entry name" value="MECHANOSENSITIVE CHANNEL MSCK"/>
    <property type="match status" value="1"/>
</dbReference>
<keyword evidence="5 7" id="KW-1133">Transmembrane helix</keyword>
<dbReference type="InterPro" id="IPR010920">
    <property type="entry name" value="LSM_dom_sf"/>
</dbReference>
<accession>A0A926ZHA9</accession>
<dbReference type="SUPFAM" id="SSF51206">
    <property type="entry name" value="cAMP-binding domain-like"/>
    <property type="match status" value="1"/>
</dbReference>
<evidence type="ECO:0000256" key="6">
    <source>
        <dbReference type="ARBA" id="ARBA00023136"/>
    </source>
</evidence>
<dbReference type="Gene3D" id="3.30.70.100">
    <property type="match status" value="1"/>
</dbReference>
<evidence type="ECO:0000256" key="2">
    <source>
        <dbReference type="ARBA" id="ARBA00008017"/>
    </source>
</evidence>
<gene>
    <name evidence="9" type="ORF">H6G03_12870</name>
</gene>
<dbReference type="SUPFAM" id="SSF82861">
    <property type="entry name" value="Mechanosensitive channel protein MscS (YggB), transmembrane region"/>
    <property type="match status" value="1"/>
</dbReference>
<reference evidence="9" key="2">
    <citation type="submission" date="2020-08" db="EMBL/GenBank/DDBJ databases">
        <authorList>
            <person name="Chen M."/>
            <person name="Teng W."/>
            <person name="Zhao L."/>
            <person name="Hu C."/>
            <person name="Zhou Y."/>
            <person name="Han B."/>
            <person name="Song L."/>
            <person name="Shu W."/>
        </authorList>
    </citation>
    <scope>NUCLEOTIDE SEQUENCE</scope>
    <source>
        <strain evidence="9">FACHB-1375</strain>
    </source>
</reference>
<evidence type="ECO:0000259" key="8">
    <source>
        <dbReference type="PROSITE" id="PS50042"/>
    </source>
</evidence>
<dbReference type="InterPro" id="IPR006686">
    <property type="entry name" value="MscS_channel_CS"/>
</dbReference>
<dbReference type="PROSITE" id="PS50042">
    <property type="entry name" value="CNMP_BINDING_3"/>
    <property type="match status" value="1"/>
</dbReference>
<evidence type="ECO:0000256" key="3">
    <source>
        <dbReference type="ARBA" id="ARBA00022475"/>
    </source>
</evidence>
<dbReference type="Gene3D" id="1.10.287.1260">
    <property type="match status" value="1"/>
</dbReference>
<dbReference type="SUPFAM" id="SSF82689">
    <property type="entry name" value="Mechanosensitive channel protein MscS (YggB), C-terminal domain"/>
    <property type="match status" value="1"/>
</dbReference>
<evidence type="ECO:0000256" key="4">
    <source>
        <dbReference type="ARBA" id="ARBA00022692"/>
    </source>
</evidence>
<feature type="transmembrane region" description="Helical" evidence="7">
    <location>
        <begin position="71"/>
        <end position="90"/>
    </location>
</feature>
<dbReference type="InterPro" id="IPR049142">
    <property type="entry name" value="MS_channel_1st"/>
</dbReference>
<reference evidence="9" key="1">
    <citation type="journal article" date="2015" name="ISME J.">
        <title>Draft Genome Sequence of Streptomyces incarnatus NRRL8089, which Produces the Nucleoside Antibiotic Sinefungin.</title>
        <authorList>
            <person name="Oshima K."/>
            <person name="Hattori M."/>
            <person name="Shimizu H."/>
            <person name="Fukuda K."/>
            <person name="Nemoto M."/>
            <person name="Inagaki K."/>
            <person name="Tamura T."/>
        </authorList>
    </citation>
    <scope>NUCLEOTIDE SEQUENCE</scope>
    <source>
        <strain evidence="9">FACHB-1375</strain>
    </source>
</reference>
<comment type="similarity">
    <text evidence="2">Belongs to the MscS (TC 1.A.23) family.</text>
</comment>
<dbReference type="Gene3D" id="2.30.30.60">
    <property type="match status" value="1"/>
</dbReference>